<evidence type="ECO:0000256" key="8">
    <source>
        <dbReference type="ARBA" id="ARBA00022989"/>
    </source>
</evidence>
<dbReference type="InterPro" id="IPR025857">
    <property type="entry name" value="MacB_PCD"/>
</dbReference>
<dbReference type="Pfam" id="PF12704">
    <property type="entry name" value="MacB_PCD"/>
    <property type="match status" value="1"/>
</dbReference>
<dbReference type="GO" id="GO:0005886">
    <property type="term" value="C:plasma membrane"/>
    <property type="evidence" value="ECO:0007669"/>
    <property type="project" value="UniProtKB-SubCell"/>
</dbReference>
<dbReference type="InterPro" id="IPR003439">
    <property type="entry name" value="ABC_transporter-like_ATP-bd"/>
</dbReference>
<dbReference type="InterPro" id="IPR003838">
    <property type="entry name" value="ABC3_permease_C"/>
</dbReference>
<reference evidence="15" key="1">
    <citation type="submission" date="2020-09" db="EMBL/GenBank/DDBJ databases">
        <title>Clinical and molecular characterization of Acinetobacter seifertii in Taiwan.</title>
        <authorList>
            <person name="Li L.-H."/>
            <person name="Yang Y.-S."/>
            <person name="Sun J.-R."/>
            <person name="Huang T.-W."/>
            <person name="Huang W.-C."/>
            <person name="Wang Y.-C."/>
            <person name="Kuo T.-H."/>
            <person name="Kuo S.-C."/>
            <person name="Chen T.-L."/>
        </authorList>
    </citation>
    <scope>NUCLEOTIDE SEQUENCE [LARGE SCALE GENOMIC DNA]</scope>
    <source>
        <strain evidence="15">AS72</strain>
    </source>
</reference>
<keyword evidence="5" id="KW-0812">Transmembrane</keyword>
<evidence type="ECO:0000256" key="7">
    <source>
        <dbReference type="ARBA" id="ARBA00022840"/>
    </source>
</evidence>
<sequence length="645" mass="70858">MSTSVRVSSVLIEVKSLNKFLGPKQSRQHILKDISFSIEQGEYISIIGQSGSGKSTLMNLLGCLDSASSGELSFRGNRIDLLSSDDLAGLRLKSFGFVFQRYNLLNSLSALENVALPAIYSSLNVGARHTRAMKLLKDLGLEDKYDSKPNELSGGQQQRVSIARALMNGGEVILADEPTGALDSKSGEIVLKILEELHQQGHTIILVTHDSNIAKRANRIIEIKDGEILSDRMNKDPVQLLSGKKFTVETKFSLASQIYEASKMSIHSIWSNRLRSFLTMLGIIIGICSVTIIIAIGNGANQKFISDWKGLKEVTLMIYPGRSELEASSSRLNFDDLAALKDLPEVMHISPNVSVSGKLIYLNKTLKATAQGSDDFGLKISNLSLVQGRFISKDDVKESAKVVVLDEQAAKKLFVQNKAALNKTVLFNKQLYEVVGIAKNNYGSNSPSIWIPNTVLQAQMSRSSPLNGMTIVVKNNYEPEKVQEKVRKTLIVRHEIEDFQIFSSDEAAKSLKKYIDTITYFVSAVAFISLLVGGIGVMNIMLVSVTERIKEIGLRMAIGAKKRDISMQFLIEASVLCLVGGLIGVSIAFISSLLFNAFSPQYKMIFSWWVALSALLFSSLIGLVFGYIPANRASKLKPIEALTDE</sequence>
<dbReference type="Pfam" id="PF00005">
    <property type="entry name" value="ABC_tran"/>
    <property type="match status" value="1"/>
</dbReference>
<dbReference type="PANTHER" id="PTHR30572:SF4">
    <property type="entry name" value="ABC TRANSPORTER PERMEASE YTRF"/>
    <property type="match status" value="1"/>
</dbReference>
<keyword evidence="6" id="KW-0547">Nucleotide-binding</keyword>
<keyword evidence="4" id="KW-0997">Cell inner membrane</keyword>
<keyword evidence="10" id="KW-0046">Antibiotic resistance</keyword>
<evidence type="ECO:0000313" key="15">
    <source>
        <dbReference type="Proteomes" id="UP000516745"/>
    </source>
</evidence>
<dbReference type="Proteomes" id="UP000516745">
    <property type="component" value="Chromosome"/>
</dbReference>
<gene>
    <name evidence="14" type="ORF">IC795_01130</name>
</gene>
<dbReference type="GO" id="GO:0016887">
    <property type="term" value="F:ATP hydrolysis activity"/>
    <property type="evidence" value="ECO:0007669"/>
    <property type="project" value="InterPro"/>
</dbReference>
<dbReference type="CDD" id="cd03255">
    <property type="entry name" value="ABC_MJ0796_LolCDE_FtsE"/>
    <property type="match status" value="1"/>
</dbReference>
<dbReference type="GO" id="GO:0046677">
    <property type="term" value="P:response to antibiotic"/>
    <property type="evidence" value="ECO:0007669"/>
    <property type="project" value="UniProtKB-KW"/>
</dbReference>
<dbReference type="SMART" id="SM00382">
    <property type="entry name" value="AAA"/>
    <property type="match status" value="1"/>
</dbReference>
<proteinExistence type="inferred from homology"/>
<keyword evidence="8" id="KW-1133">Transmembrane helix</keyword>
<dbReference type="Pfam" id="PF02687">
    <property type="entry name" value="FtsX"/>
    <property type="match status" value="1"/>
</dbReference>
<evidence type="ECO:0000256" key="5">
    <source>
        <dbReference type="ARBA" id="ARBA00022692"/>
    </source>
</evidence>
<keyword evidence="2" id="KW-0813">Transport</keyword>
<dbReference type="PANTHER" id="PTHR30572">
    <property type="entry name" value="MEMBRANE COMPONENT OF TRANSPORTER-RELATED"/>
    <property type="match status" value="1"/>
</dbReference>
<dbReference type="EMBL" id="CP061565">
    <property type="protein sequence ID" value="QNX08977.1"/>
    <property type="molecule type" value="Genomic_DNA"/>
</dbReference>
<comment type="similarity">
    <text evidence="11">Belongs to the ABC-4 integral membrane protein family.</text>
</comment>
<evidence type="ECO:0000256" key="10">
    <source>
        <dbReference type="ARBA" id="ARBA00023251"/>
    </source>
</evidence>
<dbReference type="SUPFAM" id="SSF52540">
    <property type="entry name" value="P-loop containing nucleoside triphosphate hydrolases"/>
    <property type="match status" value="1"/>
</dbReference>
<reference evidence="14 15" key="2">
    <citation type="submission" date="2020-09" db="EMBL/GenBank/DDBJ databases">
        <authorList>
            <person name="Chen F.-J."/>
            <person name="Lee Y.-T."/>
        </authorList>
    </citation>
    <scope>NUCLEOTIDE SEQUENCE [LARGE SCALE GENOMIC DNA]</scope>
    <source>
        <strain evidence="14 15">AS72</strain>
    </source>
</reference>
<dbReference type="InterPro" id="IPR027417">
    <property type="entry name" value="P-loop_NTPase"/>
</dbReference>
<dbReference type="InterPro" id="IPR003593">
    <property type="entry name" value="AAA+_ATPase"/>
</dbReference>
<keyword evidence="3" id="KW-1003">Cell membrane</keyword>
<evidence type="ECO:0000256" key="6">
    <source>
        <dbReference type="ARBA" id="ARBA00022741"/>
    </source>
</evidence>
<dbReference type="PROSITE" id="PS50893">
    <property type="entry name" value="ABC_TRANSPORTER_2"/>
    <property type="match status" value="1"/>
</dbReference>
<evidence type="ECO:0000313" key="14">
    <source>
        <dbReference type="EMBL" id="QNX08977.1"/>
    </source>
</evidence>
<dbReference type="Gene3D" id="3.40.50.300">
    <property type="entry name" value="P-loop containing nucleotide triphosphate hydrolases"/>
    <property type="match status" value="1"/>
</dbReference>
<keyword evidence="9" id="KW-0472">Membrane</keyword>
<evidence type="ECO:0000256" key="1">
    <source>
        <dbReference type="ARBA" id="ARBA00004429"/>
    </source>
</evidence>
<evidence type="ECO:0000256" key="12">
    <source>
        <dbReference type="ARBA" id="ARBA00038388"/>
    </source>
</evidence>
<evidence type="ECO:0000256" key="2">
    <source>
        <dbReference type="ARBA" id="ARBA00022448"/>
    </source>
</evidence>
<evidence type="ECO:0000256" key="4">
    <source>
        <dbReference type="ARBA" id="ARBA00022519"/>
    </source>
</evidence>
<dbReference type="AlphaFoldDB" id="A0A7H2Q1J4"/>
<evidence type="ECO:0000259" key="13">
    <source>
        <dbReference type="PROSITE" id="PS50893"/>
    </source>
</evidence>
<dbReference type="PROSITE" id="PS00211">
    <property type="entry name" value="ABC_TRANSPORTER_1"/>
    <property type="match status" value="1"/>
</dbReference>
<evidence type="ECO:0000256" key="3">
    <source>
        <dbReference type="ARBA" id="ARBA00022475"/>
    </source>
</evidence>
<dbReference type="GO" id="GO:0005524">
    <property type="term" value="F:ATP binding"/>
    <property type="evidence" value="ECO:0007669"/>
    <property type="project" value="UniProtKB-KW"/>
</dbReference>
<evidence type="ECO:0000256" key="9">
    <source>
        <dbReference type="ARBA" id="ARBA00023136"/>
    </source>
</evidence>
<feature type="domain" description="ABC transporter" evidence="13">
    <location>
        <begin position="12"/>
        <end position="250"/>
    </location>
</feature>
<dbReference type="InterPro" id="IPR017871">
    <property type="entry name" value="ABC_transporter-like_CS"/>
</dbReference>
<accession>A0A7H2Q1J4</accession>
<dbReference type="InterPro" id="IPR050250">
    <property type="entry name" value="Macrolide_Exporter_MacB"/>
</dbReference>
<organism evidence="14 15">
    <name type="scientific">Acinetobacter seifertii</name>
    <dbReference type="NCBI Taxonomy" id="1530123"/>
    <lineage>
        <taxon>Bacteria</taxon>
        <taxon>Pseudomonadati</taxon>
        <taxon>Pseudomonadota</taxon>
        <taxon>Gammaproteobacteria</taxon>
        <taxon>Moraxellales</taxon>
        <taxon>Moraxellaceae</taxon>
        <taxon>Acinetobacter</taxon>
        <taxon>Acinetobacter calcoaceticus/baumannii complex</taxon>
    </lineage>
</organism>
<keyword evidence="7" id="KW-0067">ATP-binding</keyword>
<name>A0A7H2Q1J4_9GAMM</name>
<dbReference type="GO" id="GO:1902495">
    <property type="term" value="C:transmembrane transporter complex"/>
    <property type="evidence" value="ECO:0007669"/>
    <property type="project" value="UniProtKB-ARBA"/>
</dbReference>
<dbReference type="FunFam" id="3.40.50.300:FF:000032">
    <property type="entry name" value="Export ABC transporter ATP-binding protein"/>
    <property type="match status" value="1"/>
</dbReference>
<dbReference type="GO" id="GO:0022857">
    <property type="term" value="F:transmembrane transporter activity"/>
    <property type="evidence" value="ECO:0007669"/>
    <property type="project" value="TreeGrafter"/>
</dbReference>
<comment type="subcellular location">
    <subcellularLocation>
        <location evidence="1">Cell inner membrane</location>
        <topology evidence="1">Multi-pass membrane protein</topology>
    </subcellularLocation>
</comment>
<protein>
    <submittedName>
        <fullName evidence="14">ABC transporter permease</fullName>
    </submittedName>
</protein>
<comment type="similarity">
    <text evidence="12">Belongs to the ABC transporter superfamily. Macrolide exporter (TC 3.A.1.122) family.</text>
</comment>
<dbReference type="InterPro" id="IPR017911">
    <property type="entry name" value="MacB-like_ATP-bd"/>
</dbReference>
<evidence type="ECO:0000256" key="11">
    <source>
        <dbReference type="ARBA" id="ARBA00038076"/>
    </source>
</evidence>